<keyword evidence="6" id="KW-0862">Zinc</keyword>
<evidence type="ECO:0008006" key="11">
    <source>
        <dbReference type="Google" id="ProtNLM"/>
    </source>
</evidence>
<dbReference type="Proteomes" id="UP000075903">
    <property type="component" value="Unassembled WGS sequence"/>
</dbReference>
<organism evidence="9 10">
    <name type="scientific">Anopheles merus</name>
    <name type="common">Mosquito</name>
    <dbReference type="NCBI Taxonomy" id="30066"/>
    <lineage>
        <taxon>Eukaryota</taxon>
        <taxon>Metazoa</taxon>
        <taxon>Ecdysozoa</taxon>
        <taxon>Arthropoda</taxon>
        <taxon>Hexapoda</taxon>
        <taxon>Insecta</taxon>
        <taxon>Pterygota</taxon>
        <taxon>Neoptera</taxon>
        <taxon>Endopterygota</taxon>
        <taxon>Diptera</taxon>
        <taxon>Nematocera</taxon>
        <taxon>Culicoidea</taxon>
        <taxon>Culicidae</taxon>
        <taxon>Anophelinae</taxon>
        <taxon>Anopheles</taxon>
    </lineage>
</organism>
<evidence type="ECO:0000256" key="2">
    <source>
        <dbReference type="ARBA" id="ARBA00007018"/>
    </source>
</evidence>
<evidence type="ECO:0000256" key="7">
    <source>
        <dbReference type="SAM" id="MobiDB-lite"/>
    </source>
</evidence>
<evidence type="ECO:0000256" key="1">
    <source>
        <dbReference type="ARBA" id="ARBA00004141"/>
    </source>
</evidence>
<reference evidence="9" key="1">
    <citation type="submission" date="2020-05" db="UniProtKB">
        <authorList>
            <consortium name="EnsemblMetazoa"/>
        </authorList>
    </citation>
    <scope>IDENTIFICATION</scope>
    <source>
        <strain evidence="9">MAF</strain>
    </source>
</reference>
<evidence type="ECO:0000313" key="10">
    <source>
        <dbReference type="Proteomes" id="UP000075903"/>
    </source>
</evidence>
<dbReference type="InterPro" id="IPR004254">
    <property type="entry name" value="AdipoR/HlyIII-related"/>
</dbReference>
<evidence type="ECO:0000256" key="5">
    <source>
        <dbReference type="ARBA" id="ARBA00023136"/>
    </source>
</evidence>
<dbReference type="GO" id="GO:0046872">
    <property type="term" value="F:metal ion binding"/>
    <property type="evidence" value="ECO:0007669"/>
    <property type="project" value="UniProtKB-KW"/>
</dbReference>
<keyword evidence="6" id="KW-0479">Metal-binding</keyword>
<feature type="binding site" evidence="6">
    <location>
        <position position="246"/>
    </location>
    <ligand>
        <name>Zn(2+)</name>
        <dbReference type="ChEBI" id="CHEBI:29105"/>
    </ligand>
</feature>
<evidence type="ECO:0000256" key="3">
    <source>
        <dbReference type="ARBA" id="ARBA00022692"/>
    </source>
</evidence>
<dbReference type="GO" id="GO:0016020">
    <property type="term" value="C:membrane"/>
    <property type="evidence" value="ECO:0007669"/>
    <property type="project" value="UniProtKB-SubCell"/>
</dbReference>
<dbReference type="PANTHER" id="PTHR20855:SF138">
    <property type="entry name" value="PROGESTIN AND ADIPOQ RECEPTOR FAMILY MEMBER 4"/>
    <property type="match status" value="1"/>
</dbReference>
<accession>A0A182UWA9</accession>
<dbReference type="VEuPathDB" id="VectorBase:AMEM004759"/>
<keyword evidence="10" id="KW-1185">Reference proteome</keyword>
<evidence type="ECO:0000256" key="6">
    <source>
        <dbReference type="PIRSR" id="PIRSR604254-1"/>
    </source>
</evidence>
<name>A0A182UWA9_ANOME</name>
<keyword evidence="4 8" id="KW-1133">Transmembrane helix</keyword>
<evidence type="ECO:0000313" key="9">
    <source>
        <dbReference type="EnsemblMetazoa" id="AMEM004759-PA"/>
    </source>
</evidence>
<feature type="region of interest" description="Disordered" evidence="7">
    <location>
        <begin position="1"/>
        <end position="25"/>
    </location>
</feature>
<comment type="subcellular location">
    <subcellularLocation>
        <location evidence="1">Membrane</location>
        <topology evidence="1">Multi-pass membrane protein</topology>
    </subcellularLocation>
</comment>
<comment type="similarity">
    <text evidence="2">Belongs to the ADIPOR family.</text>
</comment>
<keyword evidence="3 8" id="KW-0812">Transmembrane</keyword>
<feature type="binding site" evidence="6">
    <location>
        <position position="250"/>
    </location>
    <ligand>
        <name>Zn(2+)</name>
        <dbReference type="ChEBI" id="CHEBI:29105"/>
    </ligand>
</feature>
<feature type="transmembrane region" description="Helical" evidence="8">
    <location>
        <begin position="144"/>
        <end position="163"/>
    </location>
</feature>
<sequence length="297" mass="33614">MAPDTVPAVPAAEVQPDGGSPASESPATLLTQVQRMLTPPADLLEWKDMPQHLQFNPYVLTGYRPLQGVKGCLSSLFYVHNETINILTHVPAMMPWEKDYRFLSWCHLVGSVAPWCGSFVYHLFMNLENGEGIYYRLLQLDMLGIWISQSFGALPMVTATVYCLNFPLKWLLIISYSLLCIWGLFKAMTASSPWQRRLCFLLPFSMRIMLTLLRISKLGGGNPTSLTHVFLQKWFPGSVDIYLNSHNIMHVLVVVAVYSMHQATIRDIEWMQRAECNGLNYTSTLNIDSINGSHLEL</sequence>
<dbReference type="STRING" id="30066.A0A182UWA9"/>
<evidence type="ECO:0000256" key="8">
    <source>
        <dbReference type="SAM" id="Phobius"/>
    </source>
</evidence>
<feature type="transmembrane region" description="Helical" evidence="8">
    <location>
        <begin position="102"/>
        <end position="124"/>
    </location>
</feature>
<evidence type="ECO:0000256" key="4">
    <source>
        <dbReference type="ARBA" id="ARBA00022989"/>
    </source>
</evidence>
<dbReference type="EnsemblMetazoa" id="AMEM004759-RA">
    <property type="protein sequence ID" value="AMEM004759-PA"/>
    <property type="gene ID" value="AMEM004759"/>
</dbReference>
<dbReference type="VEuPathDB" id="VectorBase:AMEM21_000769"/>
<proteinExistence type="inferred from homology"/>
<dbReference type="PANTHER" id="PTHR20855">
    <property type="entry name" value="ADIPOR/PROGESTIN RECEPTOR-RELATED"/>
    <property type="match status" value="1"/>
</dbReference>
<feature type="binding site" evidence="6">
    <location>
        <position position="122"/>
    </location>
    <ligand>
        <name>Zn(2+)</name>
        <dbReference type="ChEBI" id="CHEBI:29105"/>
    </ligand>
</feature>
<dbReference type="GO" id="GO:0038023">
    <property type="term" value="F:signaling receptor activity"/>
    <property type="evidence" value="ECO:0007669"/>
    <property type="project" value="TreeGrafter"/>
</dbReference>
<keyword evidence="5 8" id="KW-0472">Membrane</keyword>
<feature type="transmembrane region" description="Helical" evidence="8">
    <location>
        <begin position="170"/>
        <end position="188"/>
    </location>
</feature>
<protein>
    <recommendedName>
        <fullName evidence="11">Progestin and adipoQ receptor family member 4</fullName>
    </recommendedName>
</protein>
<dbReference type="AlphaFoldDB" id="A0A182UWA9"/>